<protein>
    <recommendedName>
        <fullName evidence="8">PGG domain-containing protein</fullName>
    </recommendedName>
</protein>
<evidence type="ECO:0000256" key="2">
    <source>
        <dbReference type="ARBA" id="ARBA00022692"/>
    </source>
</evidence>
<dbReference type="STRING" id="157652.A0A371ECW0"/>
<evidence type="ECO:0000256" key="5">
    <source>
        <dbReference type="ARBA" id="ARBA00023043"/>
    </source>
</evidence>
<evidence type="ECO:0000256" key="1">
    <source>
        <dbReference type="ARBA" id="ARBA00004141"/>
    </source>
</evidence>
<evidence type="ECO:0000256" key="3">
    <source>
        <dbReference type="ARBA" id="ARBA00022737"/>
    </source>
</evidence>
<dbReference type="OrthoDB" id="1435363at2759"/>
<keyword evidence="2 7" id="KW-0812">Transmembrane</keyword>
<gene>
    <name evidence="9" type="ORF">CR513_57645</name>
</gene>
<dbReference type="PANTHER" id="PTHR24186:SF56">
    <property type="entry name" value="PGG DOMAIN-CONTAINING PROTEIN"/>
    <property type="match status" value="1"/>
</dbReference>
<evidence type="ECO:0000313" key="9">
    <source>
        <dbReference type="EMBL" id="RDX63868.1"/>
    </source>
</evidence>
<name>A0A371ECW0_MUCPR</name>
<dbReference type="PANTHER" id="PTHR24186">
    <property type="entry name" value="PROTEIN PHOSPHATASE 1 REGULATORY SUBUNIT"/>
    <property type="match status" value="1"/>
</dbReference>
<dbReference type="Proteomes" id="UP000257109">
    <property type="component" value="Unassembled WGS sequence"/>
</dbReference>
<dbReference type="AlphaFoldDB" id="A0A371ECW0"/>
<dbReference type="InterPro" id="IPR026961">
    <property type="entry name" value="PGG_dom"/>
</dbReference>
<dbReference type="EMBL" id="QJKJ01014667">
    <property type="protein sequence ID" value="RDX63868.1"/>
    <property type="molecule type" value="Genomic_DNA"/>
</dbReference>
<evidence type="ECO:0000259" key="8">
    <source>
        <dbReference type="Pfam" id="PF13962"/>
    </source>
</evidence>
<keyword evidence="6 7" id="KW-0472">Membrane</keyword>
<proteinExistence type="predicted"/>
<keyword evidence="3" id="KW-0677">Repeat</keyword>
<keyword evidence="5" id="KW-0040">ANK repeat</keyword>
<keyword evidence="4 7" id="KW-1133">Transmembrane helix</keyword>
<evidence type="ECO:0000256" key="6">
    <source>
        <dbReference type="ARBA" id="ARBA00023136"/>
    </source>
</evidence>
<keyword evidence="10" id="KW-1185">Reference proteome</keyword>
<evidence type="ECO:0000256" key="7">
    <source>
        <dbReference type="SAM" id="Phobius"/>
    </source>
</evidence>
<evidence type="ECO:0000256" key="4">
    <source>
        <dbReference type="ARBA" id="ARBA00022989"/>
    </source>
</evidence>
<comment type="subcellular location">
    <subcellularLocation>
        <location evidence="1">Membrane</location>
        <topology evidence="1">Multi-pass membrane protein</topology>
    </subcellularLocation>
</comment>
<reference evidence="9" key="1">
    <citation type="submission" date="2018-05" db="EMBL/GenBank/DDBJ databases">
        <title>Draft genome of Mucuna pruriens seed.</title>
        <authorList>
            <person name="Nnadi N.E."/>
            <person name="Vos R."/>
            <person name="Hasami M.H."/>
            <person name="Devisetty U.K."/>
            <person name="Aguiy J.C."/>
        </authorList>
    </citation>
    <scope>NUCLEOTIDE SEQUENCE [LARGE SCALE GENOMIC DNA]</scope>
    <source>
        <strain evidence="9">JCA_2017</strain>
    </source>
</reference>
<feature type="domain" description="PGG" evidence="8">
    <location>
        <begin position="93"/>
        <end position="162"/>
    </location>
</feature>
<sequence>MEVNSLNERGMSPLDVLMLFQSEGGDLEIYTVMQKAGAKRGKEIREVEIIHDNQVPQTNTSIEESDVPQRRRYWPRLEEINELFGYKPNRDSINDVRGIMLTIAALMTTTTYQAVFSPPGGLWQDDNGHTAGKSILATKNHYPLALLIFWISFNYSGSIISLVPDGGYSSIVAYLVISFGYLTPLIPSVVRRLKLLFV</sequence>
<evidence type="ECO:0000313" key="10">
    <source>
        <dbReference type="Proteomes" id="UP000257109"/>
    </source>
</evidence>
<dbReference type="GO" id="GO:0005886">
    <property type="term" value="C:plasma membrane"/>
    <property type="evidence" value="ECO:0007669"/>
    <property type="project" value="TreeGrafter"/>
</dbReference>
<organism evidence="9 10">
    <name type="scientific">Mucuna pruriens</name>
    <name type="common">Velvet bean</name>
    <name type="synonym">Dolichos pruriens</name>
    <dbReference type="NCBI Taxonomy" id="157652"/>
    <lineage>
        <taxon>Eukaryota</taxon>
        <taxon>Viridiplantae</taxon>
        <taxon>Streptophyta</taxon>
        <taxon>Embryophyta</taxon>
        <taxon>Tracheophyta</taxon>
        <taxon>Spermatophyta</taxon>
        <taxon>Magnoliopsida</taxon>
        <taxon>eudicotyledons</taxon>
        <taxon>Gunneridae</taxon>
        <taxon>Pentapetalae</taxon>
        <taxon>rosids</taxon>
        <taxon>fabids</taxon>
        <taxon>Fabales</taxon>
        <taxon>Fabaceae</taxon>
        <taxon>Papilionoideae</taxon>
        <taxon>50 kb inversion clade</taxon>
        <taxon>NPAAA clade</taxon>
        <taxon>indigoferoid/millettioid clade</taxon>
        <taxon>Phaseoleae</taxon>
        <taxon>Mucuna</taxon>
    </lineage>
</organism>
<feature type="non-terminal residue" evidence="9">
    <location>
        <position position="1"/>
    </location>
</feature>
<dbReference type="Pfam" id="PF13962">
    <property type="entry name" value="PGG"/>
    <property type="match status" value="1"/>
</dbReference>
<accession>A0A371ECW0</accession>
<feature type="transmembrane region" description="Helical" evidence="7">
    <location>
        <begin position="168"/>
        <end position="190"/>
    </location>
</feature>
<feature type="transmembrane region" description="Helical" evidence="7">
    <location>
        <begin position="142"/>
        <end position="162"/>
    </location>
</feature>
<comment type="caution">
    <text evidence="9">The sequence shown here is derived from an EMBL/GenBank/DDBJ whole genome shotgun (WGS) entry which is preliminary data.</text>
</comment>